<reference evidence="2 3" key="1">
    <citation type="submission" date="2017-03" db="EMBL/GenBank/DDBJ databases">
        <title>WGS assembly of Porphyra umbilicalis.</title>
        <authorList>
            <person name="Brawley S.H."/>
            <person name="Blouin N.A."/>
            <person name="Ficko-Blean E."/>
            <person name="Wheeler G.L."/>
            <person name="Lohr M."/>
            <person name="Goodson H.V."/>
            <person name="Jenkins J.W."/>
            <person name="Blaby-Haas C.E."/>
            <person name="Helliwell K.E."/>
            <person name="Chan C."/>
            <person name="Marriage T."/>
            <person name="Bhattacharya D."/>
            <person name="Klein A.S."/>
            <person name="Badis Y."/>
            <person name="Brodie J."/>
            <person name="Cao Y."/>
            <person name="Collen J."/>
            <person name="Dittami S.M."/>
            <person name="Gachon C.M."/>
            <person name="Green B.R."/>
            <person name="Karpowicz S."/>
            <person name="Kim J.W."/>
            <person name="Kudahl U."/>
            <person name="Lin S."/>
            <person name="Michel G."/>
            <person name="Mittag M."/>
            <person name="Olson B.J."/>
            <person name="Pangilinan J."/>
            <person name="Peng Y."/>
            <person name="Qiu H."/>
            <person name="Shu S."/>
            <person name="Singer J.T."/>
            <person name="Smith A.G."/>
            <person name="Sprecher B.N."/>
            <person name="Wagner V."/>
            <person name="Wang W."/>
            <person name="Wang Z.-Y."/>
            <person name="Yan J."/>
            <person name="Yarish C."/>
            <person name="Zoeuner-Riek S."/>
            <person name="Zhuang Y."/>
            <person name="Zou Y."/>
            <person name="Lindquist E.A."/>
            <person name="Grimwood J."/>
            <person name="Barry K."/>
            <person name="Rokhsar D.S."/>
            <person name="Schmutz J."/>
            <person name="Stiller J.W."/>
            <person name="Grossman A.R."/>
            <person name="Prochnik S.E."/>
        </authorList>
    </citation>
    <scope>NUCLEOTIDE SEQUENCE [LARGE SCALE GENOMIC DNA]</scope>
    <source>
        <strain evidence="2">4086291</strain>
    </source>
</reference>
<dbReference type="AlphaFoldDB" id="A0A1X6PHY4"/>
<feature type="chain" id="PRO_5012394641" evidence="1">
    <location>
        <begin position="16"/>
        <end position="59"/>
    </location>
</feature>
<proteinExistence type="predicted"/>
<protein>
    <submittedName>
        <fullName evidence="2">Uncharacterized protein</fullName>
    </submittedName>
</protein>
<name>A0A1X6PHY4_PORUM</name>
<organism evidence="2 3">
    <name type="scientific">Porphyra umbilicalis</name>
    <name type="common">Purple laver</name>
    <name type="synonym">Red alga</name>
    <dbReference type="NCBI Taxonomy" id="2786"/>
    <lineage>
        <taxon>Eukaryota</taxon>
        <taxon>Rhodophyta</taxon>
        <taxon>Bangiophyceae</taxon>
        <taxon>Bangiales</taxon>
        <taxon>Bangiaceae</taxon>
        <taxon>Porphyra</taxon>
    </lineage>
</organism>
<dbReference type="EMBL" id="KV918774">
    <property type="protein sequence ID" value="OSX80494.1"/>
    <property type="molecule type" value="Genomic_DNA"/>
</dbReference>
<evidence type="ECO:0000313" key="3">
    <source>
        <dbReference type="Proteomes" id="UP000218209"/>
    </source>
</evidence>
<gene>
    <name evidence="2" type="ORF">BU14_0051s0014</name>
</gene>
<dbReference type="Proteomes" id="UP000218209">
    <property type="component" value="Unassembled WGS sequence"/>
</dbReference>
<evidence type="ECO:0000313" key="2">
    <source>
        <dbReference type="EMBL" id="OSX80494.1"/>
    </source>
</evidence>
<keyword evidence="3" id="KW-1185">Reference proteome</keyword>
<sequence>MFFLVLGQLSTFAVSSRVGGIHVPTATMTECHGHRPEHNHSSCSFSLPPDTLLTNFSST</sequence>
<evidence type="ECO:0000256" key="1">
    <source>
        <dbReference type="SAM" id="SignalP"/>
    </source>
</evidence>
<feature type="signal peptide" evidence="1">
    <location>
        <begin position="1"/>
        <end position="15"/>
    </location>
</feature>
<accession>A0A1X6PHY4</accession>
<keyword evidence="1" id="KW-0732">Signal</keyword>